<evidence type="ECO:0000313" key="1">
    <source>
        <dbReference type="EMBL" id="VDP15054.1"/>
    </source>
</evidence>
<keyword evidence="2" id="KW-1185">Reference proteome</keyword>
<name>A0A183IWL9_9BILA</name>
<dbReference type="WBParaSite" id="SBAD_0000831501-mRNA-1">
    <property type="protein sequence ID" value="SBAD_0000831501-mRNA-1"/>
    <property type="gene ID" value="SBAD_0000831501"/>
</dbReference>
<proteinExistence type="predicted"/>
<protein>
    <submittedName>
        <fullName evidence="3">TAXi_C domain-containing protein</fullName>
    </submittedName>
</protein>
<dbReference type="AlphaFoldDB" id="A0A183IWL9"/>
<evidence type="ECO:0000313" key="2">
    <source>
        <dbReference type="Proteomes" id="UP000270296"/>
    </source>
</evidence>
<organism evidence="3">
    <name type="scientific">Soboliphyme baturini</name>
    <dbReference type="NCBI Taxonomy" id="241478"/>
    <lineage>
        <taxon>Eukaryota</taxon>
        <taxon>Metazoa</taxon>
        <taxon>Ecdysozoa</taxon>
        <taxon>Nematoda</taxon>
        <taxon>Enoplea</taxon>
        <taxon>Dorylaimia</taxon>
        <taxon>Dioctophymatida</taxon>
        <taxon>Dioctophymatoidea</taxon>
        <taxon>Soboliphymatidae</taxon>
        <taxon>Soboliphyme</taxon>
    </lineage>
</organism>
<sequence length="230" mass="25353">MTTAEQNLLLDGHLLIGVALDGFEPSDFLGCLIPKQTCDVHQGILSRDLNLSNTTDAGSISSGYAIIDVLKNGSLKYDMEVNGVDDKKIYGLVIEREIGRNRKKLIAGSEQLIEFSGGMWMTKPPSPPVRFPVDYSLPSLSRATCPAHRSFRVLLSTATSFIPVCCLITVRWYDHEVRVFPDVSEEGVPDEMERATTGPLSPYNLFSLIILHIDPLAKINVFIDLDVCAV</sequence>
<dbReference type="EMBL" id="UZAM01011164">
    <property type="protein sequence ID" value="VDP15054.1"/>
    <property type="molecule type" value="Genomic_DNA"/>
</dbReference>
<reference evidence="3" key="1">
    <citation type="submission" date="2016-06" db="UniProtKB">
        <authorList>
            <consortium name="WormBaseParasite"/>
        </authorList>
    </citation>
    <scope>IDENTIFICATION</scope>
</reference>
<reference evidence="1 2" key="2">
    <citation type="submission" date="2018-11" db="EMBL/GenBank/DDBJ databases">
        <authorList>
            <consortium name="Pathogen Informatics"/>
        </authorList>
    </citation>
    <scope>NUCLEOTIDE SEQUENCE [LARGE SCALE GENOMIC DNA]</scope>
</reference>
<evidence type="ECO:0000313" key="3">
    <source>
        <dbReference type="WBParaSite" id="SBAD_0000831501-mRNA-1"/>
    </source>
</evidence>
<gene>
    <name evidence="1" type="ORF">SBAD_LOCUS8016</name>
</gene>
<accession>A0A183IWL9</accession>
<dbReference type="Proteomes" id="UP000270296">
    <property type="component" value="Unassembled WGS sequence"/>
</dbReference>